<evidence type="ECO:0000313" key="2">
    <source>
        <dbReference type="Proteomes" id="UP000887013"/>
    </source>
</evidence>
<evidence type="ECO:0000313" key="1">
    <source>
        <dbReference type="EMBL" id="GFT75244.1"/>
    </source>
</evidence>
<name>A0A8X6PMQ3_NEPPI</name>
<gene>
    <name evidence="1" type="ORF">NPIL_58811</name>
</gene>
<comment type="caution">
    <text evidence="1">The sequence shown here is derived from an EMBL/GenBank/DDBJ whole genome shotgun (WGS) entry which is preliminary data.</text>
</comment>
<keyword evidence="2" id="KW-1185">Reference proteome</keyword>
<proteinExistence type="predicted"/>
<sequence>MLSSVGFVLRIWASYHNDLLNSIDLGFCLSDASLSLDNDKTEQSVLLLIDPVPEERYFTLQSTVKDKQLLIDFVLFHL</sequence>
<accession>A0A8X6PMQ3</accession>
<protein>
    <submittedName>
        <fullName evidence="1">Uncharacterized protein</fullName>
    </submittedName>
</protein>
<organism evidence="1 2">
    <name type="scientific">Nephila pilipes</name>
    <name type="common">Giant wood spider</name>
    <name type="synonym">Nephila maculata</name>
    <dbReference type="NCBI Taxonomy" id="299642"/>
    <lineage>
        <taxon>Eukaryota</taxon>
        <taxon>Metazoa</taxon>
        <taxon>Ecdysozoa</taxon>
        <taxon>Arthropoda</taxon>
        <taxon>Chelicerata</taxon>
        <taxon>Arachnida</taxon>
        <taxon>Araneae</taxon>
        <taxon>Araneomorphae</taxon>
        <taxon>Entelegynae</taxon>
        <taxon>Araneoidea</taxon>
        <taxon>Nephilidae</taxon>
        <taxon>Nephila</taxon>
    </lineage>
</organism>
<dbReference type="Proteomes" id="UP000887013">
    <property type="component" value="Unassembled WGS sequence"/>
</dbReference>
<dbReference type="AlphaFoldDB" id="A0A8X6PMQ3"/>
<dbReference type="EMBL" id="BMAW01021878">
    <property type="protein sequence ID" value="GFT75244.1"/>
    <property type="molecule type" value="Genomic_DNA"/>
</dbReference>
<reference evidence="1" key="1">
    <citation type="submission" date="2020-08" db="EMBL/GenBank/DDBJ databases">
        <title>Multicomponent nature underlies the extraordinary mechanical properties of spider dragline silk.</title>
        <authorList>
            <person name="Kono N."/>
            <person name="Nakamura H."/>
            <person name="Mori M."/>
            <person name="Yoshida Y."/>
            <person name="Ohtoshi R."/>
            <person name="Malay A.D."/>
            <person name="Moran D.A.P."/>
            <person name="Tomita M."/>
            <person name="Numata K."/>
            <person name="Arakawa K."/>
        </authorList>
    </citation>
    <scope>NUCLEOTIDE SEQUENCE</scope>
</reference>